<name>A0ABS4DNV5_9GAMM</name>
<reference evidence="1 2" key="1">
    <citation type="submission" date="2021-04" db="EMBL/GenBank/DDBJ databases">
        <authorList>
            <person name="Huq M.A."/>
        </authorList>
    </citation>
    <scope>NUCLEOTIDE SEQUENCE [LARGE SCALE GENOMIC DNA]</scope>
    <source>
        <strain evidence="1 2">MAH-13</strain>
    </source>
</reference>
<dbReference type="RefSeq" id="WP_209620059.1">
    <property type="nucleotide sequence ID" value="NZ_JAGJRS010000019.1"/>
</dbReference>
<dbReference type="Gene3D" id="2.40.320.10">
    <property type="entry name" value="Hypothetical Protein Pfu-838710-001"/>
    <property type="match status" value="1"/>
</dbReference>
<protein>
    <recommendedName>
        <fullName evidence="3">CYTH domain-containing protein</fullName>
    </recommendedName>
</protein>
<organism evidence="1 2">
    <name type="scientific">Frateuria flava</name>
    <dbReference type="NCBI Taxonomy" id="2821489"/>
    <lineage>
        <taxon>Bacteria</taxon>
        <taxon>Pseudomonadati</taxon>
        <taxon>Pseudomonadota</taxon>
        <taxon>Gammaproteobacteria</taxon>
        <taxon>Lysobacterales</taxon>
        <taxon>Rhodanobacteraceae</taxon>
        <taxon>Frateuria</taxon>
    </lineage>
</organism>
<accession>A0ABS4DNV5</accession>
<evidence type="ECO:0000313" key="2">
    <source>
        <dbReference type="Proteomes" id="UP000823790"/>
    </source>
</evidence>
<evidence type="ECO:0008006" key="3">
    <source>
        <dbReference type="Google" id="ProtNLM"/>
    </source>
</evidence>
<dbReference type="EMBL" id="JAGJRS010000019">
    <property type="protein sequence ID" value="MBP1474715.1"/>
    <property type="molecule type" value="Genomic_DNA"/>
</dbReference>
<sequence>MDSFPKYARAECERRWRVDPQAVDSVALLPFRQIDDLYLRDTRLRLRRVRSAEGVVLKLGKKYGKRSDGAEPITTIYLTEVEYAALSQLPGYAVSKRRYSMGEGALDVYELPVSLVIFEQEFASAADAAAFAPPSFAIEEVTDRPEYSGFSLAVAALRSER</sequence>
<dbReference type="InterPro" id="IPR033469">
    <property type="entry name" value="CYTH-like_dom_sf"/>
</dbReference>
<gene>
    <name evidence="1" type="ORF">J7I44_10435</name>
</gene>
<proteinExistence type="predicted"/>
<keyword evidence="2" id="KW-1185">Reference proteome</keyword>
<evidence type="ECO:0000313" key="1">
    <source>
        <dbReference type="EMBL" id="MBP1474715.1"/>
    </source>
</evidence>
<dbReference type="Proteomes" id="UP000823790">
    <property type="component" value="Unassembled WGS sequence"/>
</dbReference>
<dbReference type="SUPFAM" id="SSF55154">
    <property type="entry name" value="CYTH-like phosphatases"/>
    <property type="match status" value="1"/>
</dbReference>
<comment type="caution">
    <text evidence="1">The sequence shown here is derived from an EMBL/GenBank/DDBJ whole genome shotgun (WGS) entry which is preliminary data.</text>
</comment>